<reference evidence="8 9" key="1">
    <citation type="journal article" date="2020" name="Biotechnol. Biofuels">
        <title>New insights from the biogas microbiome by comprehensive genome-resolved metagenomics of nearly 1600 species originating from multiple anaerobic digesters.</title>
        <authorList>
            <person name="Campanaro S."/>
            <person name="Treu L."/>
            <person name="Rodriguez-R L.M."/>
            <person name="Kovalovszki A."/>
            <person name="Ziels R.M."/>
            <person name="Maus I."/>
            <person name="Zhu X."/>
            <person name="Kougias P.G."/>
            <person name="Basile A."/>
            <person name="Luo G."/>
            <person name="Schluter A."/>
            <person name="Konstantinidis K.T."/>
            <person name="Angelidaki I."/>
        </authorList>
    </citation>
    <scope>NUCLEOTIDE SEQUENCE [LARGE SCALE GENOMIC DNA]</scope>
    <source>
        <strain evidence="8">AS05jafATM_4</strain>
    </source>
</reference>
<dbReference type="EC" id="1.1.99.14" evidence="6"/>
<dbReference type="Proteomes" id="UP000553059">
    <property type="component" value="Unassembled WGS sequence"/>
</dbReference>
<evidence type="ECO:0000256" key="5">
    <source>
        <dbReference type="ARBA" id="ARBA00023014"/>
    </source>
</evidence>
<dbReference type="InterPro" id="IPR017896">
    <property type="entry name" value="4Fe4S_Fe-S-bd"/>
</dbReference>
<dbReference type="EMBL" id="DUTF01000234">
    <property type="protein sequence ID" value="HHY27108.1"/>
    <property type="molecule type" value="Genomic_DNA"/>
</dbReference>
<organism evidence="8 9">
    <name type="scientific">Desulfitobacterium dehalogenans</name>
    <dbReference type="NCBI Taxonomy" id="36854"/>
    <lineage>
        <taxon>Bacteria</taxon>
        <taxon>Bacillati</taxon>
        <taxon>Bacillota</taxon>
        <taxon>Clostridia</taxon>
        <taxon>Eubacteriales</taxon>
        <taxon>Desulfitobacteriaceae</taxon>
        <taxon>Desulfitobacterium</taxon>
    </lineage>
</organism>
<keyword evidence="2 6" id="KW-0479">Metal-binding</keyword>
<protein>
    <recommendedName>
        <fullName evidence="6">Glycolate oxidase iron-sulfur subunit</fullName>
        <ecNumber evidence="6">1.1.99.14</ecNumber>
    </recommendedName>
</protein>
<evidence type="ECO:0000259" key="7">
    <source>
        <dbReference type="PROSITE" id="PS51379"/>
    </source>
</evidence>
<evidence type="ECO:0000256" key="2">
    <source>
        <dbReference type="ARBA" id="ARBA00022723"/>
    </source>
</evidence>
<evidence type="ECO:0000313" key="9">
    <source>
        <dbReference type="Proteomes" id="UP000553059"/>
    </source>
</evidence>
<dbReference type="PROSITE" id="PS00198">
    <property type="entry name" value="4FE4S_FER_1"/>
    <property type="match status" value="1"/>
</dbReference>
<dbReference type="PROSITE" id="PS51379">
    <property type="entry name" value="4FE4S_FER_2"/>
    <property type="match status" value="1"/>
</dbReference>
<dbReference type="Pfam" id="PF02754">
    <property type="entry name" value="CCG"/>
    <property type="match status" value="2"/>
</dbReference>
<dbReference type="InterPro" id="IPR004017">
    <property type="entry name" value="Cys_rich_dom"/>
</dbReference>
<keyword evidence="6" id="KW-0249">Electron transport</keyword>
<dbReference type="PANTHER" id="PTHR32479">
    <property type="entry name" value="GLYCOLATE OXIDASE IRON-SULFUR SUBUNIT"/>
    <property type="match status" value="1"/>
</dbReference>
<dbReference type="InterPro" id="IPR017900">
    <property type="entry name" value="4Fe4S_Fe_S_CS"/>
</dbReference>
<comment type="catalytic activity">
    <reaction evidence="6">
        <text>glycolate + A = glyoxylate + AH2</text>
        <dbReference type="Rhea" id="RHEA:21264"/>
        <dbReference type="ChEBI" id="CHEBI:13193"/>
        <dbReference type="ChEBI" id="CHEBI:17499"/>
        <dbReference type="ChEBI" id="CHEBI:29805"/>
        <dbReference type="ChEBI" id="CHEBI:36655"/>
        <dbReference type="EC" id="1.1.99.14"/>
    </reaction>
</comment>
<dbReference type="SUPFAM" id="SSF46548">
    <property type="entry name" value="alpha-helical ferredoxin"/>
    <property type="match status" value="1"/>
</dbReference>
<dbReference type="Pfam" id="PF13183">
    <property type="entry name" value="Fer4_8"/>
    <property type="match status" value="1"/>
</dbReference>
<comment type="function">
    <text evidence="6">Component of a complex that catalyzes the oxidation of glycolate to glyoxylate.</text>
</comment>
<keyword evidence="5 6" id="KW-0411">Iron-sulfur</keyword>
<evidence type="ECO:0000256" key="4">
    <source>
        <dbReference type="ARBA" id="ARBA00023004"/>
    </source>
</evidence>
<evidence type="ECO:0000256" key="1">
    <source>
        <dbReference type="ARBA" id="ARBA00022485"/>
    </source>
</evidence>
<proteinExistence type="predicted"/>
<gene>
    <name evidence="8" type="ORF">GX523_10280</name>
</gene>
<dbReference type="InterPro" id="IPR012257">
    <property type="entry name" value="Glc_ox_4Fe-4S"/>
</dbReference>
<comment type="caution">
    <text evidence="8">The sequence shown here is derived from an EMBL/GenBank/DDBJ whole genome shotgun (WGS) entry which is preliminary data.</text>
</comment>
<comment type="cofactor">
    <cofactor evidence="6">
        <name>[4Fe-4S] cluster</name>
        <dbReference type="ChEBI" id="CHEBI:49883"/>
    </cofactor>
    <text evidence="6">Binds 2 [4Fe-4S] clusters.</text>
</comment>
<dbReference type="PIRSF" id="PIRSF000139">
    <property type="entry name" value="Glc_ox_4Fe-4S"/>
    <property type="match status" value="1"/>
</dbReference>
<sequence length="434" mass="48086">MQSAYHLNFAEELKKCVKCGTCRAHCPLFAEIKGEYGAPRGRLALIKQLQEGKIKPTQELAEIVYTCLLCKTCAVECPSGVITDEIIMASRNYLHEVMRQPAIKGALLKGFLTRPGLLYASMSLAGLYQKAGLHSALSKTKLFDLLPKKLNACAKIMPDVSKKPARSRIPVVTPAQGEKRFRVAYFLGCATNHIYPDVPVAGVKVLSYNGCEVVTVEGVKCCGMPHMAYGELATAKEMAKHNMEILFKEDYDAIISDCASCSSTFKELYTHLFSEGEYEYEMARQLAAKTWDLSQFLVKKTGIRPGKKERKIRVTYHDPCHLKRAQKIFKEPREVLAQIPGVEFVEMKNADRCCGSAGSFSVMHHDLSMKVLEKKINAALAVNPDFIATSCPTCTMQLGYGLKQAGSGVQVVHPVQILVEAYAIDESFSFQAFE</sequence>
<dbReference type="Gene3D" id="1.10.1060.10">
    <property type="entry name" value="Alpha-helical ferredoxin"/>
    <property type="match status" value="1"/>
</dbReference>
<evidence type="ECO:0000313" key="8">
    <source>
        <dbReference type="EMBL" id="HHY27108.1"/>
    </source>
</evidence>
<keyword evidence="4 6" id="KW-0408">Iron</keyword>
<dbReference type="AlphaFoldDB" id="A0A7C6Z4N1"/>
<dbReference type="GO" id="GO:0046872">
    <property type="term" value="F:metal ion binding"/>
    <property type="evidence" value="ECO:0007669"/>
    <property type="project" value="UniProtKB-UniRule"/>
</dbReference>
<feature type="domain" description="4Fe-4S ferredoxin-type" evidence="7">
    <location>
        <begin position="5"/>
        <end position="37"/>
    </location>
</feature>
<evidence type="ECO:0000256" key="6">
    <source>
        <dbReference type="PIRNR" id="PIRNR000139"/>
    </source>
</evidence>
<comment type="catalytic activity">
    <reaction evidence="6">
        <text>(R)-lactate + A = pyruvate + AH2</text>
        <dbReference type="Rhea" id="RHEA:15089"/>
        <dbReference type="ChEBI" id="CHEBI:13193"/>
        <dbReference type="ChEBI" id="CHEBI:15361"/>
        <dbReference type="ChEBI" id="CHEBI:16004"/>
        <dbReference type="ChEBI" id="CHEBI:17499"/>
    </reaction>
</comment>
<dbReference type="InterPro" id="IPR009051">
    <property type="entry name" value="Helical_ferredxn"/>
</dbReference>
<accession>A0A7C6Z4N1</accession>
<dbReference type="PANTHER" id="PTHR32479:SF17">
    <property type="entry name" value="GLYCOLATE OXIDASE IRON-SULFUR SUBUNIT"/>
    <property type="match status" value="1"/>
</dbReference>
<keyword evidence="6" id="KW-0813">Transport</keyword>
<name>A0A7C6Z4N1_9FIRM</name>
<evidence type="ECO:0000256" key="3">
    <source>
        <dbReference type="ARBA" id="ARBA00022737"/>
    </source>
</evidence>
<dbReference type="GO" id="GO:0019154">
    <property type="term" value="F:glycolate dehydrogenase activity"/>
    <property type="evidence" value="ECO:0007669"/>
    <property type="project" value="UniProtKB-EC"/>
</dbReference>
<dbReference type="GO" id="GO:0051539">
    <property type="term" value="F:4 iron, 4 sulfur cluster binding"/>
    <property type="evidence" value="ECO:0007669"/>
    <property type="project" value="UniProtKB-UniRule"/>
</dbReference>
<keyword evidence="1 6" id="KW-0004">4Fe-4S</keyword>
<keyword evidence="3" id="KW-0677">Repeat</keyword>